<keyword evidence="6" id="KW-0732">Signal</keyword>
<dbReference type="AlphaFoldDB" id="A0ABD1N4N8"/>
<evidence type="ECO:0000256" key="2">
    <source>
        <dbReference type="ARBA" id="ARBA00023008"/>
    </source>
</evidence>
<evidence type="ECO:0000313" key="8">
    <source>
        <dbReference type="EMBL" id="KAL2342170.1"/>
    </source>
</evidence>
<dbReference type="PANTHER" id="PTHR33021:SF341">
    <property type="entry name" value="BASIC BLUE PROTEIN-LIKE"/>
    <property type="match status" value="1"/>
</dbReference>
<dbReference type="InterPro" id="IPR039391">
    <property type="entry name" value="Phytocyanin-like"/>
</dbReference>
<feature type="chain" id="PRO_5044796620" description="Basic blue protein" evidence="6">
    <location>
        <begin position="29"/>
        <end position="124"/>
    </location>
</feature>
<organism evidence="8 9">
    <name type="scientific">Flemingia macrophylla</name>
    <dbReference type="NCBI Taxonomy" id="520843"/>
    <lineage>
        <taxon>Eukaryota</taxon>
        <taxon>Viridiplantae</taxon>
        <taxon>Streptophyta</taxon>
        <taxon>Embryophyta</taxon>
        <taxon>Tracheophyta</taxon>
        <taxon>Spermatophyta</taxon>
        <taxon>Magnoliopsida</taxon>
        <taxon>eudicotyledons</taxon>
        <taxon>Gunneridae</taxon>
        <taxon>Pentapetalae</taxon>
        <taxon>rosids</taxon>
        <taxon>fabids</taxon>
        <taxon>Fabales</taxon>
        <taxon>Fabaceae</taxon>
        <taxon>Papilionoideae</taxon>
        <taxon>50 kb inversion clade</taxon>
        <taxon>NPAAA clade</taxon>
        <taxon>indigoferoid/millettioid clade</taxon>
        <taxon>Phaseoleae</taxon>
        <taxon>Flemingia</taxon>
    </lineage>
</organism>
<keyword evidence="2" id="KW-0186">Copper</keyword>
<dbReference type="Gene3D" id="2.60.40.420">
    <property type="entry name" value="Cupredoxins - blue copper proteins"/>
    <property type="match status" value="1"/>
</dbReference>
<evidence type="ECO:0000256" key="3">
    <source>
        <dbReference type="ARBA" id="ARBA00023157"/>
    </source>
</evidence>
<proteinExistence type="predicted"/>
<dbReference type="Pfam" id="PF02298">
    <property type="entry name" value="Cu_bind_like"/>
    <property type="match status" value="1"/>
</dbReference>
<evidence type="ECO:0000313" key="9">
    <source>
        <dbReference type="Proteomes" id="UP001603857"/>
    </source>
</evidence>
<dbReference type="Proteomes" id="UP001603857">
    <property type="component" value="Unassembled WGS sequence"/>
</dbReference>
<dbReference type="InterPro" id="IPR003245">
    <property type="entry name" value="Phytocyanin_dom"/>
</dbReference>
<evidence type="ECO:0000259" key="7">
    <source>
        <dbReference type="PROSITE" id="PS51485"/>
    </source>
</evidence>
<evidence type="ECO:0000256" key="5">
    <source>
        <dbReference type="ARBA" id="ARBA00082491"/>
    </source>
</evidence>
<keyword evidence="3" id="KW-1015">Disulfide bond</keyword>
<dbReference type="EMBL" id="JBGMDY010000003">
    <property type="protein sequence ID" value="KAL2342170.1"/>
    <property type="molecule type" value="Genomic_DNA"/>
</dbReference>
<dbReference type="SUPFAM" id="SSF49503">
    <property type="entry name" value="Cupredoxins"/>
    <property type="match status" value="1"/>
</dbReference>
<sequence length="124" mass="13661">MAQGRGISAIMMMMLFCVSVISFRMAHATTFVVGDAAGWTFNISNWPSGKTFKAGDILEFKYDPSHHNVVIVDEAGYKSCVDSGKSKKFQSGHDQIKLVKGSNYFICTFPGHCQLEMKIAVNAE</sequence>
<dbReference type="PROSITE" id="PS51485">
    <property type="entry name" value="PHYTOCYANIN"/>
    <property type="match status" value="1"/>
</dbReference>
<protein>
    <recommendedName>
        <fullName evidence="4">Basic blue protein</fullName>
    </recommendedName>
    <alternativeName>
        <fullName evidence="5">Plantacyanin</fullName>
    </alternativeName>
</protein>
<dbReference type="InterPro" id="IPR041844">
    <property type="entry name" value="Plantacyanin"/>
</dbReference>
<gene>
    <name evidence="8" type="ORF">Fmac_010110</name>
</gene>
<feature type="domain" description="Phytocyanin" evidence="7">
    <location>
        <begin position="29"/>
        <end position="124"/>
    </location>
</feature>
<keyword evidence="1" id="KW-0479">Metal-binding</keyword>
<evidence type="ECO:0000256" key="1">
    <source>
        <dbReference type="ARBA" id="ARBA00022723"/>
    </source>
</evidence>
<dbReference type="PANTHER" id="PTHR33021">
    <property type="entry name" value="BLUE COPPER PROTEIN"/>
    <property type="match status" value="1"/>
</dbReference>
<evidence type="ECO:0000256" key="6">
    <source>
        <dbReference type="SAM" id="SignalP"/>
    </source>
</evidence>
<feature type="signal peptide" evidence="6">
    <location>
        <begin position="1"/>
        <end position="28"/>
    </location>
</feature>
<dbReference type="InterPro" id="IPR008972">
    <property type="entry name" value="Cupredoxin"/>
</dbReference>
<dbReference type="GO" id="GO:0046872">
    <property type="term" value="F:metal ion binding"/>
    <property type="evidence" value="ECO:0007669"/>
    <property type="project" value="UniProtKB-KW"/>
</dbReference>
<dbReference type="FunFam" id="2.60.40.420:FF:000013">
    <property type="entry name" value="basic blue protein-like"/>
    <property type="match status" value="1"/>
</dbReference>
<accession>A0ABD1N4N8</accession>
<comment type="caution">
    <text evidence="8">The sequence shown here is derived from an EMBL/GenBank/DDBJ whole genome shotgun (WGS) entry which is preliminary data.</text>
</comment>
<keyword evidence="9" id="KW-1185">Reference proteome</keyword>
<name>A0ABD1N4N8_9FABA</name>
<dbReference type="CDD" id="cd11013">
    <property type="entry name" value="Plantacyanin"/>
    <property type="match status" value="1"/>
</dbReference>
<reference evidence="8 9" key="1">
    <citation type="submission" date="2024-08" db="EMBL/GenBank/DDBJ databases">
        <title>Insights into the chromosomal genome structure of Flemingia macrophylla.</title>
        <authorList>
            <person name="Ding Y."/>
            <person name="Zhao Y."/>
            <person name="Bi W."/>
            <person name="Wu M."/>
            <person name="Zhao G."/>
            <person name="Gong Y."/>
            <person name="Li W."/>
            <person name="Zhang P."/>
        </authorList>
    </citation>
    <scope>NUCLEOTIDE SEQUENCE [LARGE SCALE GENOMIC DNA]</scope>
    <source>
        <strain evidence="8">DYQJB</strain>
        <tissue evidence="8">Leaf</tissue>
    </source>
</reference>
<evidence type="ECO:0000256" key="4">
    <source>
        <dbReference type="ARBA" id="ARBA00071970"/>
    </source>
</evidence>